<keyword evidence="2" id="KW-1185">Reference proteome</keyword>
<dbReference type="GO" id="GO:0005737">
    <property type="term" value="C:cytoplasm"/>
    <property type="evidence" value="ECO:0007669"/>
    <property type="project" value="UniProtKB-ARBA"/>
</dbReference>
<dbReference type="Proteomes" id="UP000001819">
    <property type="component" value="Chromosome X"/>
</dbReference>
<dbReference type="InterPro" id="IPR010441">
    <property type="entry name" value="CH_2"/>
</dbReference>
<reference evidence="3" key="1">
    <citation type="submission" date="2025-08" db="UniProtKB">
        <authorList>
            <consortium name="RefSeq"/>
        </authorList>
    </citation>
    <scope>IDENTIFICATION</scope>
    <source>
        <strain evidence="3">MV-25-SWS-2005</strain>
        <tissue evidence="3">Whole body</tissue>
    </source>
</reference>
<dbReference type="RefSeq" id="XP_033240258.1">
    <property type="nucleotide sequence ID" value="XM_033384367.1"/>
</dbReference>
<dbReference type="InParanoid" id="A0A6I8WA43"/>
<dbReference type="Pfam" id="PF06294">
    <property type="entry name" value="CH_2"/>
    <property type="match status" value="1"/>
</dbReference>
<proteinExistence type="predicted"/>
<dbReference type="InterPro" id="IPR036872">
    <property type="entry name" value="CH_dom_sf"/>
</dbReference>
<evidence type="ECO:0000313" key="2">
    <source>
        <dbReference type="Proteomes" id="UP000001819"/>
    </source>
</evidence>
<dbReference type="KEGG" id="dpo:117185000"/>
<dbReference type="Gene3D" id="1.10.418.10">
    <property type="entry name" value="Calponin-like domain"/>
    <property type="match status" value="1"/>
</dbReference>
<accession>A0A6I8WA43</accession>
<sequence>MAIIRDLSDEERGILDGWLQLNNIPLTYRDEKEFCDALKVARIFNRIQPGLDDLISYSPCISLPLNFLNWQIFNQRVLRKLDMGVSLRDLEKLALGCPKAIDSLLFTLMANESLLKKNKI</sequence>
<feature type="domain" description="CH-like" evidence="1">
    <location>
        <begin position="17"/>
        <end position="109"/>
    </location>
</feature>
<name>A0A6I8WA43_DROPS</name>
<dbReference type="OMA" id="WQIFNQR"/>
<evidence type="ECO:0000259" key="1">
    <source>
        <dbReference type="Pfam" id="PF06294"/>
    </source>
</evidence>
<gene>
    <name evidence="3" type="primary">LOC117185000</name>
</gene>
<dbReference type="AlphaFoldDB" id="A0A6I8WA43"/>
<protein>
    <recommendedName>
        <fullName evidence="1">CH-like domain-containing protein</fullName>
    </recommendedName>
</protein>
<organism evidence="2 3">
    <name type="scientific">Drosophila pseudoobscura pseudoobscura</name>
    <name type="common">Fruit fly</name>
    <dbReference type="NCBI Taxonomy" id="46245"/>
    <lineage>
        <taxon>Eukaryota</taxon>
        <taxon>Metazoa</taxon>
        <taxon>Ecdysozoa</taxon>
        <taxon>Arthropoda</taxon>
        <taxon>Hexapoda</taxon>
        <taxon>Insecta</taxon>
        <taxon>Pterygota</taxon>
        <taxon>Neoptera</taxon>
        <taxon>Endopterygota</taxon>
        <taxon>Diptera</taxon>
        <taxon>Brachycera</taxon>
        <taxon>Muscomorpha</taxon>
        <taxon>Ephydroidea</taxon>
        <taxon>Drosophilidae</taxon>
        <taxon>Drosophila</taxon>
        <taxon>Sophophora</taxon>
    </lineage>
</organism>
<evidence type="ECO:0000313" key="3">
    <source>
        <dbReference type="RefSeq" id="XP_033240258.1"/>
    </source>
</evidence>